<dbReference type="GO" id="GO:0008887">
    <property type="term" value="F:glycerate kinase activity"/>
    <property type="evidence" value="ECO:0007669"/>
    <property type="project" value="UniProtKB-UniRule"/>
</dbReference>
<proteinExistence type="inferred from homology"/>
<evidence type="ECO:0000313" key="5">
    <source>
        <dbReference type="EMBL" id="HIR57322.1"/>
    </source>
</evidence>
<dbReference type="Gene3D" id="3.40.50.10350">
    <property type="entry name" value="Glycerate kinase, domain 1"/>
    <property type="match status" value="1"/>
</dbReference>
<comment type="similarity">
    <text evidence="1 4">Belongs to the glycerate kinase type-1 family.</text>
</comment>
<sequence length="377" mass="39524">MKKFVLIPDSFKGTMSSSRICEIMEENIRPYYPDAEIVKIPVADGGEGSVDAFLTAVGGKKVTVPVKGPYFEDVEGFYGILEDGTAVVEMAACAGLPMVGDNKQPDKTTTYGVGQLIAHAAKSGCRKIVVGLGGSATNDCGAGAAAAIGIKFLDENGESFVPSGGTLSRVKKIDCSGKLPELADVEIVTMCDIDNPLYGPTGAAYVFAPQKGADEKMVEFLDGQLKAFAATIQSELGQDVAEIPGAGAAGGMGAGMVAFFSSRLQMGIETVLDTVAFDKVAADADFVFSGEGKIDFQSLRGKVVIGVARRAQKLGVPLIAIVGDIGDGVQGAYDMGVSAIFSINRVAKDFREVMGRSESDLGLTMDNLMRFVKRMDF</sequence>
<name>A0A9D1J1D3_9FIRM</name>
<dbReference type="InterPro" id="IPR004381">
    <property type="entry name" value="Glycerate_kinase"/>
</dbReference>
<keyword evidence="3 4" id="KW-0418">Kinase</keyword>
<protein>
    <submittedName>
        <fullName evidence="5">Glycerate kinase</fullName>
    </submittedName>
</protein>
<evidence type="ECO:0000256" key="4">
    <source>
        <dbReference type="PIRNR" id="PIRNR006078"/>
    </source>
</evidence>
<reference evidence="5" key="2">
    <citation type="journal article" date="2021" name="PeerJ">
        <title>Extensive microbial diversity within the chicken gut microbiome revealed by metagenomics and culture.</title>
        <authorList>
            <person name="Gilroy R."/>
            <person name="Ravi A."/>
            <person name="Getino M."/>
            <person name="Pursley I."/>
            <person name="Horton D.L."/>
            <person name="Alikhan N.F."/>
            <person name="Baker D."/>
            <person name="Gharbi K."/>
            <person name="Hall N."/>
            <person name="Watson M."/>
            <person name="Adriaenssens E.M."/>
            <person name="Foster-Nyarko E."/>
            <person name="Jarju S."/>
            <person name="Secka A."/>
            <person name="Antonio M."/>
            <person name="Oren A."/>
            <person name="Chaudhuri R.R."/>
            <person name="La Ragione R."/>
            <person name="Hildebrand F."/>
            <person name="Pallen M.J."/>
        </authorList>
    </citation>
    <scope>NUCLEOTIDE SEQUENCE</scope>
    <source>
        <strain evidence="5">ChiSjej1B19-7085</strain>
    </source>
</reference>
<dbReference type="Gene3D" id="3.90.1510.10">
    <property type="entry name" value="Glycerate kinase, domain 2"/>
    <property type="match status" value="1"/>
</dbReference>
<dbReference type="NCBIfam" id="TIGR00045">
    <property type="entry name" value="glycerate kinase"/>
    <property type="match status" value="1"/>
</dbReference>
<dbReference type="EMBL" id="DVHF01000078">
    <property type="protein sequence ID" value="HIR57322.1"/>
    <property type="molecule type" value="Genomic_DNA"/>
</dbReference>
<dbReference type="InterPro" id="IPR018193">
    <property type="entry name" value="Glyc_kinase_flavodox-like_fold"/>
</dbReference>
<dbReference type="PANTHER" id="PTHR21599">
    <property type="entry name" value="GLYCERATE KINASE"/>
    <property type="match status" value="1"/>
</dbReference>
<dbReference type="Proteomes" id="UP000886785">
    <property type="component" value="Unassembled WGS sequence"/>
</dbReference>
<evidence type="ECO:0000256" key="3">
    <source>
        <dbReference type="ARBA" id="ARBA00022777"/>
    </source>
</evidence>
<dbReference type="SUPFAM" id="SSF110738">
    <property type="entry name" value="Glycerate kinase I"/>
    <property type="match status" value="1"/>
</dbReference>
<dbReference type="PANTHER" id="PTHR21599:SF0">
    <property type="entry name" value="GLYCERATE KINASE"/>
    <property type="match status" value="1"/>
</dbReference>
<reference evidence="5" key="1">
    <citation type="submission" date="2020-10" db="EMBL/GenBank/DDBJ databases">
        <authorList>
            <person name="Gilroy R."/>
        </authorList>
    </citation>
    <scope>NUCLEOTIDE SEQUENCE</scope>
    <source>
        <strain evidence="5">ChiSjej1B19-7085</strain>
    </source>
</reference>
<evidence type="ECO:0000313" key="6">
    <source>
        <dbReference type="Proteomes" id="UP000886785"/>
    </source>
</evidence>
<evidence type="ECO:0000256" key="1">
    <source>
        <dbReference type="ARBA" id="ARBA00006284"/>
    </source>
</evidence>
<accession>A0A9D1J1D3</accession>
<organism evidence="5 6">
    <name type="scientific">Candidatus Gallacutalibacter pullicola</name>
    <dbReference type="NCBI Taxonomy" id="2840830"/>
    <lineage>
        <taxon>Bacteria</taxon>
        <taxon>Bacillati</taxon>
        <taxon>Bacillota</taxon>
        <taxon>Clostridia</taxon>
        <taxon>Eubacteriales</taxon>
        <taxon>Candidatus Gallacutalibacter</taxon>
    </lineage>
</organism>
<keyword evidence="2 4" id="KW-0808">Transferase</keyword>
<dbReference type="InterPro" id="IPR018197">
    <property type="entry name" value="Glycerate_kinase_RE-like"/>
</dbReference>
<dbReference type="PIRSF" id="PIRSF006078">
    <property type="entry name" value="GlxK"/>
    <property type="match status" value="1"/>
</dbReference>
<evidence type="ECO:0000256" key="2">
    <source>
        <dbReference type="ARBA" id="ARBA00022679"/>
    </source>
</evidence>
<dbReference type="GO" id="GO:0031388">
    <property type="term" value="P:organic acid phosphorylation"/>
    <property type="evidence" value="ECO:0007669"/>
    <property type="project" value="UniProtKB-UniRule"/>
</dbReference>
<dbReference type="AlphaFoldDB" id="A0A9D1J1D3"/>
<comment type="caution">
    <text evidence="5">The sequence shown here is derived from an EMBL/GenBank/DDBJ whole genome shotgun (WGS) entry which is preliminary data.</text>
</comment>
<gene>
    <name evidence="5" type="ORF">IAA54_06610</name>
</gene>
<dbReference type="Pfam" id="PF02595">
    <property type="entry name" value="Gly_kinase"/>
    <property type="match status" value="1"/>
</dbReference>
<dbReference type="InterPro" id="IPR036129">
    <property type="entry name" value="Glycerate_kinase_sf"/>
</dbReference>